<dbReference type="GO" id="GO:0005737">
    <property type="term" value="C:cytoplasm"/>
    <property type="evidence" value="ECO:0007669"/>
    <property type="project" value="UniProtKB-ARBA"/>
</dbReference>
<proteinExistence type="predicted"/>
<feature type="domain" description="Domain X" evidence="1">
    <location>
        <begin position="19"/>
        <end position="50"/>
    </location>
</feature>
<organism evidence="2 3">
    <name type="scientific">Caecibacteroides pullorum</name>
    <dbReference type="NCBI Taxonomy" id="2725562"/>
    <lineage>
        <taxon>Bacteria</taxon>
        <taxon>Pseudomonadati</taxon>
        <taxon>Bacteroidota</taxon>
        <taxon>Bacteroidia</taxon>
        <taxon>Bacteroidales</taxon>
        <taxon>Bacteroidaceae</taxon>
        <taxon>Caecibacteroides</taxon>
    </lineage>
</organism>
<reference evidence="2 3" key="1">
    <citation type="journal article" date="2021" name="Sci. Rep.">
        <title>The distribution of antibiotic resistance genes in chicken gut microbiota commensals.</title>
        <authorList>
            <person name="Juricova H."/>
            <person name="Matiasovicova J."/>
            <person name="Kubasova T."/>
            <person name="Cejkova D."/>
            <person name="Rychlik I."/>
        </authorList>
    </citation>
    <scope>NUCLEOTIDE SEQUENCE [LARGE SCALE GENOMIC DNA]</scope>
    <source>
        <strain evidence="2 3">An421</strain>
    </source>
</reference>
<evidence type="ECO:0000259" key="1">
    <source>
        <dbReference type="Pfam" id="PF01348"/>
    </source>
</evidence>
<evidence type="ECO:0000313" key="3">
    <source>
        <dbReference type="Proteomes" id="UP000698924"/>
    </source>
</evidence>
<keyword evidence="3" id="KW-1185">Reference proteome</keyword>
<gene>
    <name evidence="2" type="ORF">H6D15_04885</name>
</gene>
<evidence type="ECO:0000313" key="2">
    <source>
        <dbReference type="EMBL" id="MBM6856942.1"/>
    </source>
</evidence>
<dbReference type="GO" id="GO:0006397">
    <property type="term" value="P:mRNA processing"/>
    <property type="evidence" value="ECO:0007669"/>
    <property type="project" value="InterPro"/>
</dbReference>
<dbReference type="EMBL" id="JACJMO010000004">
    <property type="protein sequence ID" value="MBM6856942.1"/>
    <property type="molecule type" value="Genomic_DNA"/>
</dbReference>
<dbReference type="Proteomes" id="UP000698924">
    <property type="component" value="Unassembled WGS sequence"/>
</dbReference>
<name>A0AA40ZS38_9BACT</name>
<comment type="caution">
    <text evidence="2">The sequence shown here is derived from an EMBL/GenBank/DDBJ whole genome shotgun (WGS) entry which is preliminary data.</text>
</comment>
<sequence length="57" mass="6748">MLQICPLKKGNFGHRIPYVNNQIHCYYFFAGAKIRLYSIISYIIKHCVRRKKAPFST</sequence>
<accession>A0AA40ZS38</accession>
<protein>
    <recommendedName>
        <fullName evidence="1">Domain X domain-containing protein</fullName>
    </recommendedName>
</protein>
<dbReference type="Pfam" id="PF01348">
    <property type="entry name" value="Intron_maturas2"/>
    <property type="match status" value="1"/>
</dbReference>
<dbReference type="InterPro" id="IPR024937">
    <property type="entry name" value="Domain_X"/>
</dbReference>
<dbReference type="AlphaFoldDB" id="A0AA40ZS38"/>